<accession>A0ABT2YHF3</accession>
<evidence type="ECO:0000259" key="2">
    <source>
        <dbReference type="Pfam" id="PF12697"/>
    </source>
</evidence>
<dbReference type="RefSeq" id="WP_263572084.1">
    <property type="nucleotide sequence ID" value="NZ_JAJIRN010000007.1"/>
</dbReference>
<comment type="caution">
    <text evidence="3">The sequence shown here is derived from an EMBL/GenBank/DDBJ whole genome shotgun (WGS) entry which is preliminary data.</text>
</comment>
<feature type="transmembrane region" description="Helical" evidence="1">
    <location>
        <begin position="7"/>
        <end position="25"/>
    </location>
</feature>
<evidence type="ECO:0000256" key="1">
    <source>
        <dbReference type="SAM" id="Phobius"/>
    </source>
</evidence>
<keyword evidence="4" id="KW-1185">Reference proteome</keyword>
<keyword evidence="3" id="KW-0378">Hydrolase</keyword>
<name>A0ABT2YHF3_9BURK</name>
<dbReference type="EMBL" id="JAJIRN010000007">
    <property type="protein sequence ID" value="MCV2369486.1"/>
    <property type="molecule type" value="Genomic_DNA"/>
</dbReference>
<gene>
    <name evidence="3" type="ORF">LNV07_15520</name>
</gene>
<sequence length="306" mass="33611">MNAWIQRGLMGLKLLLCMLALLWGWNSGSVALGIFLVALIFGLGGAVIFLSFAALSRINRLAAIFRPAPLLRAWLREWLACERVFSWQQPFAEFRYPDNLPAGASERGVLLLHGFTCNRGLWNPWMRGLRKKGTPFVALTLEPAFGSIDAYADQIEVGVQALLALSGLPPVIVAHSMGGLAVRAWLRRYGHSQQGAAPAAHIMTLGSPHSGTWMAQFSPAVNSRQMRRGSIWLATLARDESPELAARFTCYFSYFDQVVCPARADVLPGSRSIEVAESGHLSMLFDDQIFSDLQHLLSEKSPEASG</sequence>
<reference evidence="3 4" key="1">
    <citation type="submission" date="2021-11" db="EMBL/GenBank/DDBJ databases">
        <authorList>
            <person name="Liang Q."/>
            <person name="Mou H."/>
            <person name="Liu Z."/>
        </authorList>
    </citation>
    <scope>NUCLEOTIDE SEQUENCE [LARGE SCALE GENOMIC DNA]</scope>
    <source>
        <strain evidence="3 4">CHU3</strain>
    </source>
</reference>
<dbReference type="Pfam" id="PF12697">
    <property type="entry name" value="Abhydrolase_6"/>
    <property type="match status" value="1"/>
</dbReference>
<dbReference type="InterPro" id="IPR000073">
    <property type="entry name" value="AB_hydrolase_1"/>
</dbReference>
<dbReference type="Gene3D" id="3.40.50.1820">
    <property type="entry name" value="alpha/beta hydrolase"/>
    <property type="match status" value="1"/>
</dbReference>
<dbReference type="Proteomes" id="UP001209701">
    <property type="component" value="Unassembled WGS sequence"/>
</dbReference>
<keyword evidence="1" id="KW-1133">Transmembrane helix</keyword>
<organism evidence="3 4">
    <name type="scientific">Roseateles oligotrophus</name>
    <dbReference type="NCBI Taxonomy" id="1769250"/>
    <lineage>
        <taxon>Bacteria</taxon>
        <taxon>Pseudomonadati</taxon>
        <taxon>Pseudomonadota</taxon>
        <taxon>Betaproteobacteria</taxon>
        <taxon>Burkholderiales</taxon>
        <taxon>Sphaerotilaceae</taxon>
        <taxon>Roseateles</taxon>
    </lineage>
</organism>
<keyword evidence="1" id="KW-0472">Membrane</keyword>
<evidence type="ECO:0000313" key="4">
    <source>
        <dbReference type="Proteomes" id="UP001209701"/>
    </source>
</evidence>
<proteinExistence type="predicted"/>
<feature type="transmembrane region" description="Helical" evidence="1">
    <location>
        <begin position="31"/>
        <end position="55"/>
    </location>
</feature>
<protein>
    <submittedName>
        <fullName evidence="3">Alpha/beta fold hydrolase</fullName>
    </submittedName>
</protein>
<feature type="domain" description="AB hydrolase-1" evidence="2">
    <location>
        <begin position="109"/>
        <end position="242"/>
    </location>
</feature>
<dbReference type="InterPro" id="IPR029058">
    <property type="entry name" value="AB_hydrolase_fold"/>
</dbReference>
<dbReference type="GO" id="GO:0016787">
    <property type="term" value="F:hydrolase activity"/>
    <property type="evidence" value="ECO:0007669"/>
    <property type="project" value="UniProtKB-KW"/>
</dbReference>
<dbReference type="SUPFAM" id="SSF53474">
    <property type="entry name" value="alpha/beta-Hydrolases"/>
    <property type="match status" value="1"/>
</dbReference>
<evidence type="ECO:0000313" key="3">
    <source>
        <dbReference type="EMBL" id="MCV2369486.1"/>
    </source>
</evidence>
<keyword evidence="1" id="KW-0812">Transmembrane</keyword>